<evidence type="ECO:0000259" key="1">
    <source>
        <dbReference type="SMART" id="SM00849"/>
    </source>
</evidence>
<dbReference type="Pfam" id="PF12706">
    <property type="entry name" value="Lactamase_B_2"/>
    <property type="match status" value="1"/>
</dbReference>
<dbReference type="Gene3D" id="3.60.15.10">
    <property type="entry name" value="Ribonuclease Z/Hydroxyacylglutathione hydrolase-like"/>
    <property type="match status" value="1"/>
</dbReference>
<gene>
    <name evidence="2" type="ORF">E4P47_04105</name>
</gene>
<reference evidence="2 3" key="1">
    <citation type="submission" date="2019-03" db="EMBL/GenBank/DDBJ databases">
        <title>Porphyromonas levii Isolated from the Uterus of Dairy Cows.</title>
        <authorList>
            <person name="Francis A.M."/>
        </authorList>
    </citation>
    <scope>NUCLEOTIDE SEQUENCE [LARGE SCALE GENOMIC DNA]</scope>
    <source>
        <strain evidence="2 3">AF5678</strain>
    </source>
</reference>
<keyword evidence="2" id="KW-0378">Hydrolase</keyword>
<evidence type="ECO:0000313" key="3">
    <source>
        <dbReference type="Proteomes" id="UP000297225"/>
    </source>
</evidence>
<dbReference type="STRING" id="1122973.GCA_000379925_00974"/>
<dbReference type="InterPro" id="IPR036866">
    <property type="entry name" value="RibonucZ/Hydroxyglut_hydro"/>
</dbReference>
<protein>
    <submittedName>
        <fullName evidence="2">MBL fold metallo-hydrolase</fullName>
    </submittedName>
</protein>
<organism evidence="2 3">
    <name type="scientific">Porphyromonas levii</name>
    <dbReference type="NCBI Taxonomy" id="28114"/>
    <lineage>
        <taxon>Bacteria</taxon>
        <taxon>Pseudomonadati</taxon>
        <taxon>Bacteroidota</taxon>
        <taxon>Bacteroidia</taxon>
        <taxon>Bacteroidales</taxon>
        <taxon>Porphyromonadaceae</taxon>
        <taxon>Porphyromonas</taxon>
    </lineage>
</organism>
<dbReference type="InterPro" id="IPR001279">
    <property type="entry name" value="Metallo-B-lactamas"/>
</dbReference>
<sequence length="283" mass="32206">MEEEVLGPLFRQEQEASDLTFVSLSSGSCGNCGILTYRDKSILIDAGLGIRKFQQIVREQGIDISHVQGIFITHDHADHTRAAVRLAHKYQWTIYAAPEVSRALLYHRYASAELSAYLKSTEIGNRVQIGEMSIRSFEVPHDSTQNVGYAVDTPVGRFTLVTDIGKVTETIIEEIKGANYLVFESNYDREMLLSGSYPYYLKERIVSGEGHISNHEASHILVQYLHKEVRFLALCHLSEENNSPELALETLRQKFREHYDWEADGLLLKVLKRGECSPIYQLR</sequence>
<dbReference type="SUPFAM" id="SSF56281">
    <property type="entry name" value="Metallo-hydrolase/oxidoreductase"/>
    <property type="match status" value="1"/>
</dbReference>
<dbReference type="PANTHER" id="PTHR47619:SF1">
    <property type="entry name" value="EXODEOXYRIBONUCLEASE WALJ"/>
    <property type="match status" value="1"/>
</dbReference>
<dbReference type="InterPro" id="IPR052533">
    <property type="entry name" value="WalJ/YycJ-like"/>
</dbReference>
<dbReference type="Proteomes" id="UP000297225">
    <property type="component" value="Unassembled WGS sequence"/>
</dbReference>
<dbReference type="AlphaFoldDB" id="A0A4Y8WQ94"/>
<evidence type="ECO:0000313" key="2">
    <source>
        <dbReference type="EMBL" id="TFH95603.1"/>
    </source>
</evidence>
<feature type="domain" description="Metallo-beta-lactamase" evidence="1">
    <location>
        <begin position="29"/>
        <end position="211"/>
    </location>
</feature>
<dbReference type="GO" id="GO:0016787">
    <property type="term" value="F:hydrolase activity"/>
    <property type="evidence" value="ECO:0007669"/>
    <property type="project" value="UniProtKB-KW"/>
</dbReference>
<dbReference type="OrthoDB" id="9781189at2"/>
<dbReference type="PANTHER" id="PTHR47619">
    <property type="entry name" value="METALLO-HYDROLASE YYCJ-RELATED"/>
    <property type="match status" value="1"/>
</dbReference>
<comment type="caution">
    <text evidence="2">The sequence shown here is derived from an EMBL/GenBank/DDBJ whole genome shotgun (WGS) entry which is preliminary data.</text>
</comment>
<dbReference type="SMART" id="SM00849">
    <property type="entry name" value="Lactamase_B"/>
    <property type="match status" value="1"/>
</dbReference>
<keyword evidence="3" id="KW-1185">Reference proteome</keyword>
<dbReference type="EMBL" id="SPNC01000044">
    <property type="protein sequence ID" value="TFH95603.1"/>
    <property type="molecule type" value="Genomic_DNA"/>
</dbReference>
<dbReference type="RefSeq" id="WP_134849395.1">
    <property type="nucleotide sequence ID" value="NZ_CP197400.1"/>
</dbReference>
<name>A0A4Y8WQ94_9PORP</name>
<proteinExistence type="predicted"/>
<accession>A0A4Y8WQ94</accession>